<gene>
    <name evidence="2" type="ORF">C7S16_2302</name>
</gene>
<dbReference type="EMBL" id="QXCT01000002">
    <property type="protein sequence ID" value="MDW9254182.1"/>
    <property type="molecule type" value="Genomic_DNA"/>
</dbReference>
<accession>A0AAW9CUS0</accession>
<evidence type="ECO:0000313" key="3">
    <source>
        <dbReference type="Proteomes" id="UP001272137"/>
    </source>
</evidence>
<evidence type="ECO:0000256" key="1">
    <source>
        <dbReference type="SAM" id="MobiDB-lite"/>
    </source>
</evidence>
<feature type="region of interest" description="Disordered" evidence="1">
    <location>
        <begin position="1"/>
        <end position="64"/>
    </location>
</feature>
<evidence type="ECO:0000313" key="2">
    <source>
        <dbReference type="EMBL" id="MDW9254182.1"/>
    </source>
</evidence>
<proteinExistence type="predicted"/>
<reference evidence="2" key="1">
    <citation type="submission" date="2018-08" db="EMBL/GenBank/DDBJ databases">
        <title>Identification of Burkholderia cepacia strains that express a Burkholderia pseudomallei-like capsular polysaccharide.</title>
        <authorList>
            <person name="Burtnick M.N."/>
            <person name="Vongsouvath M."/>
            <person name="Newton P."/>
            <person name="Wuthiekanun V."/>
            <person name="Limmathurotsakul D."/>
            <person name="Brett P.J."/>
            <person name="Chantratita N."/>
            <person name="Dance D.A."/>
        </authorList>
    </citation>
    <scope>NUCLEOTIDE SEQUENCE</scope>
    <source>
        <strain evidence="2">SBXCC001</strain>
    </source>
</reference>
<feature type="compositionally biased region" description="Low complexity" evidence="1">
    <location>
        <begin position="21"/>
        <end position="33"/>
    </location>
</feature>
<feature type="compositionally biased region" description="Basic and acidic residues" evidence="1">
    <location>
        <begin position="38"/>
        <end position="64"/>
    </location>
</feature>
<sequence length="64" mass="7394">MATFYHGARARARAESEKFAPWRARAGRPGAARRTPRAARDMHRNREQVRPPRANRLSDRPDGR</sequence>
<dbReference type="AlphaFoldDB" id="A0AAW9CUS0"/>
<organism evidence="2 3">
    <name type="scientific">Burkholderia thailandensis</name>
    <dbReference type="NCBI Taxonomy" id="57975"/>
    <lineage>
        <taxon>Bacteria</taxon>
        <taxon>Pseudomonadati</taxon>
        <taxon>Pseudomonadota</taxon>
        <taxon>Betaproteobacteria</taxon>
        <taxon>Burkholderiales</taxon>
        <taxon>Burkholderiaceae</taxon>
        <taxon>Burkholderia</taxon>
        <taxon>pseudomallei group</taxon>
    </lineage>
</organism>
<protein>
    <submittedName>
        <fullName evidence="2">Uncharacterized protein</fullName>
    </submittedName>
</protein>
<dbReference type="Proteomes" id="UP001272137">
    <property type="component" value="Unassembled WGS sequence"/>
</dbReference>
<name>A0AAW9CUS0_BURTH</name>
<comment type="caution">
    <text evidence="2">The sequence shown here is derived from an EMBL/GenBank/DDBJ whole genome shotgun (WGS) entry which is preliminary data.</text>
</comment>